<dbReference type="CDD" id="cd02035">
    <property type="entry name" value="ArsA"/>
    <property type="match status" value="2"/>
</dbReference>
<dbReference type="InterPro" id="IPR027541">
    <property type="entry name" value="Ars_ATPase"/>
</dbReference>
<dbReference type="EMBL" id="JAFBBU010000001">
    <property type="protein sequence ID" value="MBM7472229.1"/>
    <property type="molecule type" value="Genomic_DNA"/>
</dbReference>
<organism evidence="3 4">
    <name type="scientific">Subtercola frigoramans</name>
    <dbReference type="NCBI Taxonomy" id="120298"/>
    <lineage>
        <taxon>Bacteria</taxon>
        <taxon>Bacillati</taxon>
        <taxon>Actinomycetota</taxon>
        <taxon>Actinomycetes</taxon>
        <taxon>Micrococcales</taxon>
        <taxon>Microbacteriaceae</taxon>
        <taxon>Subtercola</taxon>
    </lineage>
</organism>
<dbReference type="Proteomes" id="UP000776164">
    <property type="component" value="Unassembled WGS sequence"/>
</dbReference>
<dbReference type="Gene3D" id="3.40.50.300">
    <property type="entry name" value="P-loop containing nucleotide triphosphate hydrolases"/>
    <property type="match status" value="2"/>
</dbReference>
<name>A0ABS2L564_9MICO</name>
<feature type="domain" description="AAA+ ATPase" evidence="2">
    <location>
        <begin position="7"/>
        <end position="226"/>
    </location>
</feature>
<dbReference type="PANTHER" id="PTHR10803:SF3">
    <property type="entry name" value="ATPASE GET3"/>
    <property type="match status" value="1"/>
</dbReference>
<evidence type="ECO:0000313" key="4">
    <source>
        <dbReference type="Proteomes" id="UP000776164"/>
    </source>
</evidence>
<dbReference type="RefSeq" id="WP_205108794.1">
    <property type="nucleotide sequence ID" value="NZ_BAAAHT010000013.1"/>
</dbReference>
<dbReference type="PANTHER" id="PTHR10803">
    <property type="entry name" value="ARSENICAL PUMP-DRIVING ATPASE ARSENITE-TRANSLOCATING ATPASE"/>
    <property type="match status" value="1"/>
</dbReference>
<dbReference type="InterPro" id="IPR025723">
    <property type="entry name" value="ArsA/GET3_ATPase-like"/>
</dbReference>
<dbReference type="PIRSF" id="PIRSF001327">
    <property type="entry name" value="Arsenical_pump-driving_ATPase"/>
    <property type="match status" value="1"/>
</dbReference>
<keyword evidence="4" id="KW-1185">Reference proteome</keyword>
<comment type="caution">
    <text evidence="3">The sequence shown here is derived from an EMBL/GenBank/DDBJ whole genome shotgun (WGS) entry which is preliminary data.</text>
</comment>
<sequence length="584" mass="61741">MKFLENPPRFLFFTGKGGVGKTSVACATAVELAGRGRRVLLVSTDPASNIGQVFGLTIGNTVTPIAGVDGLWALEIDPEHAAAAYRERIIAPVRGLLPDSEGANIAEGLSGSCTTEIASFDEFTELLTDESLVLEYDHIVFDTAPTGHTIRLLQLPGSWTEFLDAGKGDPSCLGPLSGLEKHKAVYAAAVAALADPHRTRLILVARAQTSSLVEIERTAVELGRVGIAGGYLVINGVLPDIAGTEPIATAVRQRESAAIAAIPLGVAGLPLDVLDLKAGNMMGVSALATLFDVDAAALADHGSVEVSDEPLGRFVDELEQPGHGLVLCMGKGGVGKTTVAAAIAVALAERGHNVHLTTTDPAAHLAGTLHGSLPGLRVSRIDPEQAVREYREHVMATKGKNLDSDERAALAEDLLSPCTDEIAVFRQFSQAVHEARREFVVVDTAPTGHTLLLLDATGSYHREISRQIGDSMPFVTPLMHLQDPALTKVILVTLAETTPVLEAEELQHDLQRAGIEPWGWVVNNSIAAAHPGTPFLQARARSEVEQIEKVRGLTERVAIIPLLAEEPIGLDRLAALTAVAPQPV</sequence>
<dbReference type="NCBIfam" id="TIGR04291">
    <property type="entry name" value="arsen_driv_ArsA"/>
    <property type="match status" value="1"/>
</dbReference>
<dbReference type="Pfam" id="PF02374">
    <property type="entry name" value="ArsA_ATPase"/>
    <property type="match status" value="3"/>
</dbReference>
<dbReference type="SUPFAM" id="SSF52540">
    <property type="entry name" value="P-loop containing nucleoside triphosphate hydrolases"/>
    <property type="match status" value="2"/>
</dbReference>
<feature type="domain" description="AAA+ ATPase" evidence="2">
    <location>
        <begin position="323"/>
        <end position="516"/>
    </location>
</feature>
<evidence type="ECO:0000313" key="3">
    <source>
        <dbReference type="EMBL" id="MBM7472229.1"/>
    </source>
</evidence>
<dbReference type="InterPro" id="IPR016300">
    <property type="entry name" value="ATPase_ArsA/GET3"/>
</dbReference>
<dbReference type="InterPro" id="IPR027417">
    <property type="entry name" value="P-loop_NTPase"/>
</dbReference>
<reference evidence="3 4" key="1">
    <citation type="submission" date="2021-01" db="EMBL/GenBank/DDBJ databases">
        <title>Sequencing the genomes of 1000 actinobacteria strains.</title>
        <authorList>
            <person name="Klenk H.-P."/>
        </authorList>
    </citation>
    <scope>NUCLEOTIDE SEQUENCE [LARGE SCALE GENOMIC DNA]</scope>
    <source>
        <strain evidence="3 4">DSM 13057</strain>
    </source>
</reference>
<dbReference type="InterPro" id="IPR003593">
    <property type="entry name" value="AAA+_ATPase"/>
</dbReference>
<protein>
    <submittedName>
        <fullName evidence="3">Arsenite-transporting ATPase</fullName>
    </submittedName>
</protein>
<gene>
    <name evidence="3" type="ORF">JOE66_001863</name>
</gene>
<evidence type="ECO:0000256" key="1">
    <source>
        <dbReference type="ARBA" id="ARBA00011040"/>
    </source>
</evidence>
<evidence type="ECO:0000259" key="2">
    <source>
        <dbReference type="SMART" id="SM00382"/>
    </source>
</evidence>
<comment type="similarity">
    <text evidence="1">Belongs to the arsA ATPase family.</text>
</comment>
<dbReference type="NCBIfam" id="TIGR00345">
    <property type="entry name" value="GET3_arsA_TRC40"/>
    <property type="match status" value="1"/>
</dbReference>
<accession>A0ABS2L564</accession>
<proteinExistence type="inferred from homology"/>
<dbReference type="SMART" id="SM00382">
    <property type="entry name" value="AAA"/>
    <property type="match status" value="2"/>
</dbReference>